<feature type="domain" description="AB hydrolase-1" evidence="1">
    <location>
        <begin position="28"/>
        <end position="244"/>
    </location>
</feature>
<dbReference type="Proteomes" id="UP000247569">
    <property type="component" value="Unassembled WGS sequence"/>
</dbReference>
<dbReference type="PANTHER" id="PTHR43139">
    <property type="entry name" value="SI:DKEY-122A22.2"/>
    <property type="match status" value="1"/>
</dbReference>
<dbReference type="GO" id="GO:0003824">
    <property type="term" value="F:catalytic activity"/>
    <property type="evidence" value="ECO:0007669"/>
    <property type="project" value="UniProtKB-ARBA"/>
</dbReference>
<sequence>MTLEGTFDPVESSAEPLVVHRSGTGPPVVLVHGGMPAPMTWAAQQELTADWSLIVPNRRGFPPSPTAPWQDFLADTDDLADLLEQIPGGAHLAGFSYGGLGAVLVAERLPHLIRSLTVIEAPLWIAAEDDDAVRELAELSDRFAASVDDAEAEAEFFAVAGVDPKMFAELDEDVRQALELGRKLRSPREAKPRFETITEAGVPVLVASGEHSPALERVCDGVAERLAARRVHLPGAGHAVQHAPGFNTIFDEFLTSAEQQRRSTT</sequence>
<dbReference type="EMBL" id="QJKF01000001">
    <property type="protein sequence ID" value="PXX71262.1"/>
    <property type="molecule type" value="Genomic_DNA"/>
</dbReference>
<protein>
    <submittedName>
        <fullName evidence="2">Pimeloyl-ACP methyl ester carboxylesterase</fullName>
    </submittedName>
</protein>
<reference evidence="2 3" key="1">
    <citation type="submission" date="2018-05" db="EMBL/GenBank/DDBJ databases">
        <title>Genomic Encyclopedia of Type Strains, Phase IV (KMG-IV): sequencing the most valuable type-strain genomes for metagenomic binning, comparative biology and taxonomic classification.</title>
        <authorList>
            <person name="Goeker M."/>
        </authorList>
    </citation>
    <scope>NUCLEOTIDE SEQUENCE [LARGE SCALE GENOMIC DNA]</scope>
    <source>
        <strain evidence="2 3">DSM 44704</strain>
    </source>
</reference>
<keyword evidence="3" id="KW-1185">Reference proteome</keyword>
<dbReference type="InterPro" id="IPR000073">
    <property type="entry name" value="AB_hydrolase_1"/>
</dbReference>
<name>A0A318KG76_9NOCA</name>
<dbReference type="Gene3D" id="3.40.50.1820">
    <property type="entry name" value="alpha/beta hydrolase"/>
    <property type="match status" value="1"/>
</dbReference>
<dbReference type="PANTHER" id="PTHR43139:SF52">
    <property type="entry name" value="SI:DKEY-122A22.2"/>
    <property type="match status" value="1"/>
</dbReference>
<organism evidence="2 3">
    <name type="scientific">Nocardia tenerifensis</name>
    <dbReference type="NCBI Taxonomy" id="228006"/>
    <lineage>
        <taxon>Bacteria</taxon>
        <taxon>Bacillati</taxon>
        <taxon>Actinomycetota</taxon>
        <taxon>Actinomycetes</taxon>
        <taxon>Mycobacteriales</taxon>
        <taxon>Nocardiaceae</taxon>
        <taxon>Nocardia</taxon>
    </lineage>
</organism>
<dbReference type="InterPro" id="IPR029058">
    <property type="entry name" value="AB_hydrolase_fold"/>
</dbReference>
<gene>
    <name evidence="2" type="ORF">DFR70_101684</name>
</gene>
<evidence type="ECO:0000259" key="1">
    <source>
        <dbReference type="Pfam" id="PF12697"/>
    </source>
</evidence>
<accession>A0A318KG76</accession>
<dbReference type="SUPFAM" id="SSF53474">
    <property type="entry name" value="alpha/beta-Hydrolases"/>
    <property type="match status" value="1"/>
</dbReference>
<dbReference type="Pfam" id="PF12697">
    <property type="entry name" value="Abhydrolase_6"/>
    <property type="match status" value="1"/>
</dbReference>
<dbReference type="InterPro" id="IPR052370">
    <property type="entry name" value="Meta-cleavage_hydrolase"/>
</dbReference>
<dbReference type="RefSeq" id="WP_063713436.1">
    <property type="nucleotide sequence ID" value="NZ_QJKF01000001.1"/>
</dbReference>
<evidence type="ECO:0000313" key="2">
    <source>
        <dbReference type="EMBL" id="PXX71262.1"/>
    </source>
</evidence>
<proteinExistence type="predicted"/>
<dbReference type="OrthoDB" id="63519at2"/>
<dbReference type="AlphaFoldDB" id="A0A318KG76"/>
<evidence type="ECO:0000313" key="3">
    <source>
        <dbReference type="Proteomes" id="UP000247569"/>
    </source>
</evidence>
<comment type="caution">
    <text evidence="2">The sequence shown here is derived from an EMBL/GenBank/DDBJ whole genome shotgun (WGS) entry which is preliminary data.</text>
</comment>